<gene>
    <name evidence="5" type="ORF">GCM10023094_18860</name>
</gene>
<keyword evidence="2" id="KW-0238">DNA-binding</keyword>
<dbReference type="EMBL" id="BAABFB010000030">
    <property type="protein sequence ID" value="GAA4477211.1"/>
    <property type="molecule type" value="Genomic_DNA"/>
</dbReference>
<sequence>MTTYRAETARAALDALSRAGLSWEEFAETALGVLRRAVPFDGACFGTVDPATLMLTSSVKADMENPVEAEFAHHEYVEDDVSLFRDLAMRKVGVSILHEETGGDPRRSSRFRDLFEPKLGVGYELRAVMRSGGQTWGALAFYRGSGRSGFSPAEADFLDGLSDTLAAGIRTGLVAGAACRRDQAPTGPVEVADEDEGPVVLAFDRDNEVCLATPAAEQRIADLGGDVWGELPPPVLGIVAAARALEAGRTGSVPRMRVRSRSGEWLTVRASPLSRRTERGAQVAVTIEKAGTTEVLPLVVAAFGLTPRERDVLEGVLQGVTTAEIAKALHLSPYTVQDHLKVVFEKAGVRSRRELVAKVYFDHYAHRKNSALGPSGRFAHRAGSE</sequence>
<evidence type="ECO:0000256" key="2">
    <source>
        <dbReference type="ARBA" id="ARBA00023125"/>
    </source>
</evidence>
<dbReference type="InterPro" id="IPR029016">
    <property type="entry name" value="GAF-like_dom_sf"/>
</dbReference>
<comment type="caution">
    <text evidence="5">The sequence shown here is derived from an EMBL/GenBank/DDBJ whole genome shotgun (WGS) entry which is preliminary data.</text>
</comment>
<dbReference type="SUPFAM" id="SSF55781">
    <property type="entry name" value="GAF domain-like"/>
    <property type="match status" value="1"/>
</dbReference>
<reference evidence="6" key="1">
    <citation type="journal article" date="2019" name="Int. J. Syst. Evol. Microbiol.">
        <title>The Global Catalogue of Microorganisms (GCM) 10K type strain sequencing project: providing services to taxonomists for standard genome sequencing and annotation.</title>
        <authorList>
            <consortium name="The Broad Institute Genomics Platform"/>
            <consortium name="The Broad Institute Genome Sequencing Center for Infectious Disease"/>
            <person name="Wu L."/>
            <person name="Ma J."/>
        </authorList>
    </citation>
    <scope>NUCLEOTIDE SEQUENCE [LARGE SCALE GENOMIC DNA]</scope>
    <source>
        <strain evidence="6">JCM 32206</strain>
    </source>
</reference>
<dbReference type="SMART" id="SM00421">
    <property type="entry name" value="HTH_LUXR"/>
    <property type="match status" value="1"/>
</dbReference>
<evidence type="ECO:0000313" key="6">
    <source>
        <dbReference type="Proteomes" id="UP001501183"/>
    </source>
</evidence>
<feature type="domain" description="HTH luxR-type" evidence="4">
    <location>
        <begin position="298"/>
        <end position="364"/>
    </location>
</feature>
<keyword evidence="1" id="KW-0805">Transcription regulation</keyword>
<dbReference type="Gene3D" id="3.30.450.40">
    <property type="match status" value="1"/>
</dbReference>
<dbReference type="PANTHER" id="PTHR44688">
    <property type="entry name" value="DNA-BINDING TRANSCRIPTIONAL ACTIVATOR DEVR_DOSR"/>
    <property type="match status" value="1"/>
</dbReference>
<dbReference type="PROSITE" id="PS50043">
    <property type="entry name" value="HTH_LUXR_2"/>
    <property type="match status" value="1"/>
</dbReference>
<dbReference type="PANTHER" id="PTHR44688:SF16">
    <property type="entry name" value="DNA-BINDING TRANSCRIPTIONAL ACTIVATOR DEVR_DOSR"/>
    <property type="match status" value="1"/>
</dbReference>
<evidence type="ECO:0000259" key="4">
    <source>
        <dbReference type="PROSITE" id="PS50043"/>
    </source>
</evidence>
<dbReference type="InterPro" id="IPR016032">
    <property type="entry name" value="Sig_transdc_resp-reg_C-effctor"/>
</dbReference>
<keyword evidence="3" id="KW-0804">Transcription</keyword>
<organism evidence="5 6">
    <name type="scientific">Rhodococcus olei</name>
    <dbReference type="NCBI Taxonomy" id="2161675"/>
    <lineage>
        <taxon>Bacteria</taxon>
        <taxon>Bacillati</taxon>
        <taxon>Actinomycetota</taxon>
        <taxon>Actinomycetes</taxon>
        <taxon>Mycobacteriales</taxon>
        <taxon>Nocardiaceae</taxon>
        <taxon>Rhodococcus</taxon>
    </lineage>
</organism>
<keyword evidence="6" id="KW-1185">Reference proteome</keyword>
<dbReference type="RefSeq" id="WP_345344014.1">
    <property type="nucleotide sequence ID" value="NZ_BAABFB010000030.1"/>
</dbReference>
<evidence type="ECO:0000256" key="3">
    <source>
        <dbReference type="ARBA" id="ARBA00023163"/>
    </source>
</evidence>
<dbReference type="Proteomes" id="UP001501183">
    <property type="component" value="Unassembled WGS sequence"/>
</dbReference>
<name>A0ABP8P0P5_9NOCA</name>
<protein>
    <submittedName>
        <fullName evidence="5">LuxR C-terminal-related transcriptional regulator</fullName>
    </submittedName>
</protein>
<evidence type="ECO:0000256" key="1">
    <source>
        <dbReference type="ARBA" id="ARBA00023015"/>
    </source>
</evidence>
<dbReference type="InterPro" id="IPR036388">
    <property type="entry name" value="WH-like_DNA-bd_sf"/>
</dbReference>
<dbReference type="Gene3D" id="1.10.10.10">
    <property type="entry name" value="Winged helix-like DNA-binding domain superfamily/Winged helix DNA-binding domain"/>
    <property type="match status" value="1"/>
</dbReference>
<proteinExistence type="predicted"/>
<dbReference type="CDD" id="cd06170">
    <property type="entry name" value="LuxR_C_like"/>
    <property type="match status" value="1"/>
</dbReference>
<dbReference type="Pfam" id="PF00196">
    <property type="entry name" value="GerE"/>
    <property type="match status" value="1"/>
</dbReference>
<dbReference type="PRINTS" id="PR00038">
    <property type="entry name" value="HTHLUXR"/>
</dbReference>
<dbReference type="SUPFAM" id="SSF46894">
    <property type="entry name" value="C-terminal effector domain of the bipartite response regulators"/>
    <property type="match status" value="1"/>
</dbReference>
<evidence type="ECO:0000313" key="5">
    <source>
        <dbReference type="EMBL" id="GAA4477211.1"/>
    </source>
</evidence>
<accession>A0ABP8P0P5</accession>
<dbReference type="InterPro" id="IPR000792">
    <property type="entry name" value="Tscrpt_reg_LuxR_C"/>
</dbReference>